<keyword evidence="1" id="KW-1133">Transmembrane helix</keyword>
<accession>A0A9X1YVN9</accession>
<dbReference type="AlphaFoldDB" id="A0A9X1YVN9"/>
<keyword evidence="1" id="KW-0472">Membrane</keyword>
<proteinExistence type="predicted"/>
<organism evidence="2 3">
    <name type="scientific">Pseudomonas morbosilactucae</name>
    <dbReference type="NCBI Taxonomy" id="2938197"/>
    <lineage>
        <taxon>Bacteria</taxon>
        <taxon>Pseudomonadati</taxon>
        <taxon>Pseudomonadota</taxon>
        <taxon>Gammaproteobacteria</taxon>
        <taxon>Pseudomonadales</taxon>
        <taxon>Pseudomonadaceae</taxon>
        <taxon>Pseudomonas</taxon>
    </lineage>
</organism>
<evidence type="ECO:0000313" key="3">
    <source>
        <dbReference type="Proteomes" id="UP001155059"/>
    </source>
</evidence>
<evidence type="ECO:0000256" key="1">
    <source>
        <dbReference type="SAM" id="Phobius"/>
    </source>
</evidence>
<dbReference type="EMBL" id="JALQCW010000028">
    <property type="protein sequence ID" value="MCK9798539.1"/>
    <property type="molecule type" value="Genomic_DNA"/>
</dbReference>
<keyword evidence="1" id="KW-0812">Transmembrane</keyword>
<dbReference type="Proteomes" id="UP001155059">
    <property type="component" value="Unassembled WGS sequence"/>
</dbReference>
<feature type="transmembrane region" description="Helical" evidence="1">
    <location>
        <begin position="159"/>
        <end position="183"/>
    </location>
</feature>
<feature type="transmembrane region" description="Helical" evidence="1">
    <location>
        <begin position="62"/>
        <end position="79"/>
    </location>
</feature>
<reference evidence="2 3" key="2">
    <citation type="journal article" date="2023" name="Plant Pathol.">
        <title>Dismantling and reorganizing Pseudomonas marginalis sensu#lato.</title>
        <authorList>
            <person name="Sawada H."/>
            <person name="Fujikawa T."/>
            <person name="Satou M."/>
        </authorList>
    </citation>
    <scope>NUCLEOTIDE SEQUENCE [LARGE SCALE GENOMIC DNA]</scope>
    <source>
        <strain evidence="2 3">MAFF 302030</strain>
    </source>
</reference>
<sequence length="192" mass="20329">MSATLRTLRFYLAMGLTQGLLLMAVWLSNTESVGVMAASSAGLLMGGGLLQLLPERRSHGRTWLAAGGLALVAAGLVLACRGLPLTLLVLSSVAAGLVLLTLISAAVLPGLAHFWRRFLGLGLWVALALPLPWLAQALFKAWTRSHYRDPFKGGWEGLVFFAGPTLAFSLGLFLIGLCGAAVLRRHTMAASH</sequence>
<feature type="transmembrane region" description="Helical" evidence="1">
    <location>
        <begin position="7"/>
        <end position="27"/>
    </location>
</feature>
<protein>
    <submittedName>
        <fullName evidence="2">Uncharacterized protein</fullName>
    </submittedName>
</protein>
<feature type="transmembrane region" description="Helical" evidence="1">
    <location>
        <begin position="85"/>
        <end position="111"/>
    </location>
</feature>
<evidence type="ECO:0000313" key="2">
    <source>
        <dbReference type="EMBL" id="MCK9798539.1"/>
    </source>
</evidence>
<name>A0A9X1YVN9_9PSED</name>
<gene>
    <name evidence="2" type="ORF">M1B34_12590</name>
</gene>
<comment type="caution">
    <text evidence="2">The sequence shown here is derived from an EMBL/GenBank/DDBJ whole genome shotgun (WGS) entry which is preliminary data.</text>
</comment>
<dbReference type="RefSeq" id="WP_123327663.1">
    <property type="nucleotide sequence ID" value="NZ_JALQCW010000028.1"/>
</dbReference>
<feature type="transmembrane region" description="Helical" evidence="1">
    <location>
        <begin position="118"/>
        <end position="139"/>
    </location>
</feature>
<feature type="transmembrane region" description="Helical" evidence="1">
    <location>
        <begin position="33"/>
        <end position="50"/>
    </location>
</feature>
<reference evidence="2 3" key="1">
    <citation type="journal article" date="2022" name="Int. J. Syst. Evol. Microbiol.">
        <title>Pseudomonas aegrilactucae sp. nov. and Pseudomonas morbosilactucae sp. nov., pathogens causing bacterial rot of lettuce in Japan.</title>
        <authorList>
            <person name="Sawada H."/>
            <person name="Fujikawa T."/>
            <person name="Satou M."/>
        </authorList>
    </citation>
    <scope>NUCLEOTIDE SEQUENCE [LARGE SCALE GENOMIC DNA]</scope>
    <source>
        <strain evidence="2 3">MAFF 302030</strain>
    </source>
</reference>